<dbReference type="CDD" id="cd07067">
    <property type="entry name" value="HP_PGM_like"/>
    <property type="match status" value="1"/>
</dbReference>
<protein>
    <submittedName>
        <fullName evidence="1">Histidine phosphatase family protein</fullName>
    </submittedName>
</protein>
<organism evidence="1 2">
    <name type="scientific">Pseudoflavonifractor hominis</name>
    <dbReference type="NCBI Taxonomy" id="2763059"/>
    <lineage>
        <taxon>Bacteria</taxon>
        <taxon>Bacillati</taxon>
        <taxon>Bacillota</taxon>
        <taxon>Clostridia</taxon>
        <taxon>Eubacteriales</taxon>
        <taxon>Oscillospiraceae</taxon>
        <taxon>Pseudoflavonifractor</taxon>
    </lineage>
</organism>
<dbReference type="Pfam" id="PF00300">
    <property type="entry name" value="His_Phos_1"/>
    <property type="match status" value="1"/>
</dbReference>
<reference evidence="1 2" key="1">
    <citation type="submission" date="2020-08" db="EMBL/GenBank/DDBJ databases">
        <title>Genome public.</title>
        <authorList>
            <person name="Liu C."/>
            <person name="Sun Q."/>
        </authorList>
    </citation>
    <scope>NUCLEOTIDE SEQUENCE [LARGE SCALE GENOMIC DNA]</scope>
    <source>
        <strain evidence="1 2">New-38</strain>
    </source>
</reference>
<dbReference type="PANTHER" id="PTHR48100:SF9">
    <property type="entry name" value="PHOSPHOGLYCERATE MUTASE 2 PARALOG"/>
    <property type="match status" value="1"/>
</dbReference>
<comment type="caution">
    <text evidence="1">The sequence shown here is derived from an EMBL/GenBank/DDBJ whole genome shotgun (WGS) entry which is preliminary data.</text>
</comment>
<proteinExistence type="predicted"/>
<gene>
    <name evidence="1" type="ORF">H8S34_05675</name>
</gene>
<dbReference type="SMART" id="SM00855">
    <property type="entry name" value="PGAM"/>
    <property type="match status" value="1"/>
</dbReference>
<dbReference type="Proteomes" id="UP000660021">
    <property type="component" value="Unassembled WGS sequence"/>
</dbReference>
<dbReference type="Gene3D" id="3.40.50.1240">
    <property type="entry name" value="Phosphoglycerate mutase-like"/>
    <property type="match status" value="1"/>
</dbReference>
<dbReference type="PANTHER" id="PTHR48100">
    <property type="entry name" value="BROAD-SPECIFICITY PHOSPHATASE YOR283W-RELATED"/>
    <property type="match status" value="1"/>
</dbReference>
<keyword evidence="2" id="KW-1185">Reference proteome</keyword>
<accession>A0ABR7HS22</accession>
<dbReference type="RefSeq" id="WP_186963287.1">
    <property type="nucleotide sequence ID" value="NZ_JACOPR010000003.1"/>
</dbReference>
<evidence type="ECO:0000313" key="2">
    <source>
        <dbReference type="Proteomes" id="UP000660021"/>
    </source>
</evidence>
<dbReference type="InterPro" id="IPR050275">
    <property type="entry name" value="PGM_Phosphatase"/>
</dbReference>
<dbReference type="InterPro" id="IPR013078">
    <property type="entry name" value="His_Pase_superF_clade-1"/>
</dbReference>
<dbReference type="SUPFAM" id="SSF53254">
    <property type="entry name" value="Phosphoglycerate mutase-like"/>
    <property type="match status" value="1"/>
</dbReference>
<dbReference type="InterPro" id="IPR029033">
    <property type="entry name" value="His_PPase_superfam"/>
</dbReference>
<dbReference type="EMBL" id="JACOPR010000003">
    <property type="protein sequence ID" value="MBC5730320.1"/>
    <property type="molecule type" value="Genomic_DNA"/>
</dbReference>
<name>A0ABR7HS22_9FIRM</name>
<sequence length="232" mass="25462">MTQETMLYVVRHGQTMFNLLDRAQGWADSPLTPAGEEAAAQLGLGLSRSGVVFSAAWSSDSGRARDTGRILLDHMGQQALPLYTDRRLREWCLGDMEGLPNRQFLSSLLGRDGRPISIRELNARLPEAVESIHTHLDSTGMSESYDTLRARLLEGLSSIARETAGQGGGNVLVVSHALSIKLLIHLLCPDRMEEAAMLHNASVCRFRFADDGFQALELNDTRYLDGSAVPAR</sequence>
<dbReference type="InterPro" id="IPR001345">
    <property type="entry name" value="PG/BPGM_mutase_AS"/>
</dbReference>
<evidence type="ECO:0000313" key="1">
    <source>
        <dbReference type="EMBL" id="MBC5730320.1"/>
    </source>
</evidence>
<dbReference type="PROSITE" id="PS00175">
    <property type="entry name" value="PG_MUTASE"/>
    <property type="match status" value="1"/>
</dbReference>